<accession>A0A0A9F7B9</accession>
<reference evidence="1" key="1">
    <citation type="submission" date="2014-09" db="EMBL/GenBank/DDBJ databases">
        <authorList>
            <person name="Magalhaes I.L.F."/>
            <person name="Oliveira U."/>
            <person name="Santos F.R."/>
            <person name="Vidigal T.H.D.A."/>
            <person name="Brescovit A.D."/>
            <person name="Santos A.J."/>
        </authorList>
    </citation>
    <scope>NUCLEOTIDE SEQUENCE</scope>
    <source>
        <tissue evidence="1">Shoot tissue taken approximately 20 cm above the soil surface</tissue>
    </source>
</reference>
<protein>
    <submittedName>
        <fullName evidence="1">Uncharacterized protein</fullName>
    </submittedName>
</protein>
<organism evidence="1">
    <name type="scientific">Arundo donax</name>
    <name type="common">Giant reed</name>
    <name type="synonym">Donax arundinaceus</name>
    <dbReference type="NCBI Taxonomy" id="35708"/>
    <lineage>
        <taxon>Eukaryota</taxon>
        <taxon>Viridiplantae</taxon>
        <taxon>Streptophyta</taxon>
        <taxon>Embryophyta</taxon>
        <taxon>Tracheophyta</taxon>
        <taxon>Spermatophyta</taxon>
        <taxon>Magnoliopsida</taxon>
        <taxon>Liliopsida</taxon>
        <taxon>Poales</taxon>
        <taxon>Poaceae</taxon>
        <taxon>PACMAD clade</taxon>
        <taxon>Arundinoideae</taxon>
        <taxon>Arundineae</taxon>
        <taxon>Arundo</taxon>
    </lineage>
</organism>
<proteinExistence type="predicted"/>
<sequence length="78" mass="9451">MFRDQFRNNIYWDCFQFCNKTQMSNKIRCRSHPKTIKQLVTNLGLQYSLKLEPRWLQCLLDQLITAAISYHNQGLDRR</sequence>
<dbReference type="AlphaFoldDB" id="A0A0A9F7B9"/>
<reference evidence="1" key="2">
    <citation type="journal article" date="2015" name="Data Brief">
        <title>Shoot transcriptome of the giant reed, Arundo donax.</title>
        <authorList>
            <person name="Barrero R.A."/>
            <person name="Guerrero F.D."/>
            <person name="Moolhuijzen P."/>
            <person name="Goolsby J.A."/>
            <person name="Tidwell J."/>
            <person name="Bellgard S.E."/>
            <person name="Bellgard M.I."/>
        </authorList>
    </citation>
    <scope>NUCLEOTIDE SEQUENCE</scope>
    <source>
        <tissue evidence="1">Shoot tissue taken approximately 20 cm above the soil surface</tissue>
    </source>
</reference>
<evidence type="ECO:0000313" key="1">
    <source>
        <dbReference type="EMBL" id="JAE08247.1"/>
    </source>
</evidence>
<dbReference type="EMBL" id="GBRH01189649">
    <property type="protein sequence ID" value="JAE08247.1"/>
    <property type="molecule type" value="Transcribed_RNA"/>
</dbReference>
<name>A0A0A9F7B9_ARUDO</name>